<accession>A0A1B6NVP2</accession>
<dbReference type="AlphaFoldDB" id="A0A1B6NVP2"/>
<feature type="non-terminal residue" evidence="2">
    <location>
        <position position="1"/>
    </location>
</feature>
<sequence length="23" mass="2295">AEEASAEATQAANTSESTAEKAQ</sequence>
<reference evidence="2" key="1">
    <citation type="submission" date="2013-11" db="EMBL/GenBank/DDBJ databases">
        <title>Microbial diversity, functional groups and degradation webs in Northern and Southern Mediterranean and Red Sea marine crude oil polluted sites.</title>
        <authorList>
            <person name="Daffonchio D."/>
            <person name="Mapelli F."/>
            <person name="Ferrer M."/>
            <person name="Richter M."/>
            <person name="Cherif A."/>
            <person name="Malkawi H.I."/>
            <person name="Yakimov M.M."/>
            <person name="Abdel-Fattah Y.R."/>
            <person name="Blaghen M."/>
            <person name="Golyshin P.N."/>
            <person name="Kalogerakis N."/>
            <person name="Boon N."/>
            <person name="Magagnini M."/>
            <person name="Fava F."/>
        </authorList>
    </citation>
    <scope>NUCLEOTIDE SEQUENCE</scope>
</reference>
<organism evidence="2">
    <name type="scientific">marine sediment metagenome</name>
    <dbReference type="NCBI Taxonomy" id="412755"/>
    <lineage>
        <taxon>unclassified sequences</taxon>
        <taxon>metagenomes</taxon>
        <taxon>ecological metagenomes</taxon>
    </lineage>
</organism>
<protein>
    <submittedName>
        <fullName evidence="2">Uncharacterized protein</fullName>
    </submittedName>
</protein>
<proteinExistence type="predicted"/>
<gene>
    <name evidence="2" type="ORF">MGSAQ_000994</name>
</gene>
<feature type="compositionally biased region" description="Low complexity" evidence="1">
    <location>
        <begin position="1"/>
        <end position="17"/>
    </location>
</feature>
<name>A0A1B6NVP2_9ZZZZ</name>
<dbReference type="EMBL" id="AYSL01000494">
    <property type="protein sequence ID" value="KTF07515.1"/>
    <property type="molecule type" value="Genomic_DNA"/>
</dbReference>
<evidence type="ECO:0000313" key="2">
    <source>
        <dbReference type="EMBL" id="KTF07515.1"/>
    </source>
</evidence>
<feature type="region of interest" description="Disordered" evidence="1">
    <location>
        <begin position="1"/>
        <end position="23"/>
    </location>
</feature>
<comment type="caution">
    <text evidence="2">The sequence shown here is derived from an EMBL/GenBank/DDBJ whole genome shotgun (WGS) entry which is preliminary data.</text>
</comment>
<evidence type="ECO:0000256" key="1">
    <source>
        <dbReference type="SAM" id="MobiDB-lite"/>
    </source>
</evidence>